<dbReference type="Gene3D" id="3.60.10.10">
    <property type="entry name" value="Endonuclease/exonuclease/phosphatase"/>
    <property type="match status" value="1"/>
</dbReference>
<keyword evidence="1" id="KW-0812">Transmembrane</keyword>
<name>A0AAW2VQL1_SESRA</name>
<dbReference type="Pfam" id="PF03372">
    <property type="entry name" value="Exo_endo_phos"/>
    <property type="match status" value="1"/>
</dbReference>
<dbReference type="GO" id="GO:0003824">
    <property type="term" value="F:catalytic activity"/>
    <property type="evidence" value="ECO:0007669"/>
    <property type="project" value="InterPro"/>
</dbReference>
<dbReference type="AlphaFoldDB" id="A0AAW2VQL1"/>
<feature type="transmembrane region" description="Helical" evidence="1">
    <location>
        <begin position="293"/>
        <end position="312"/>
    </location>
</feature>
<dbReference type="PANTHER" id="PTHR35218:SF9">
    <property type="entry name" value="ENDONUCLEASE_EXONUCLEASE_PHOSPHATASE DOMAIN-CONTAINING PROTEIN"/>
    <property type="match status" value="1"/>
</dbReference>
<comment type="caution">
    <text evidence="3">The sequence shown here is derived from an EMBL/GenBank/DDBJ whole genome shotgun (WGS) entry which is preliminary data.</text>
</comment>
<keyword evidence="1" id="KW-0472">Membrane</keyword>
<keyword evidence="1" id="KW-1133">Transmembrane helix</keyword>
<feature type="domain" description="Endonuclease/exonuclease/phosphatase" evidence="2">
    <location>
        <begin position="25"/>
        <end position="225"/>
    </location>
</feature>
<protein>
    <recommendedName>
        <fullName evidence="2">Endonuclease/exonuclease/phosphatase domain-containing protein</fullName>
    </recommendedName>
</protein>
<evidence type="ECO:0000259" key="2">
    <source>
        <dbReference type="Pfam" id="PF03372"/>
    </source>
</evidence>
<evidence type="ECO:0000313" key="3">
    <source>
        <dbReference type="EMBL" id="KAL0431508.1"/>
    </source>
</evidence>
<organism evidence="3">
    <name type="scientific">Sesamum radiatum</name>
    <name type="common">Black benniseed</name>
    <dbReference type="NCBI Taxonomy" id="300843"/>
    <lineage>
        <taxon>Eukaryota</taxon>
        <taxon>Viridiplantae</taxon>
        <taxon>Streptophyta</taxon>
        <taxon>Embryophyta</taxon>
        <taxon>Tracheophyta</taxon>
        <taxon>Spermatophyta</taxon>
        <taxon>Magnoliopsida</taxon>
        <taxon>eudicotyledons</taxon>
        <taxon>Gunneridae</taxon>
        <taxon>Pentapetalae</taxon>
        <taxon>asterids</taxon>
        <taxon>lamiids</taxon>
        <taxon>Lamiales</taxon>
        <taxon>Pedaliaceae</taxon>
        <taxon>Sesamum</taxon>
    </lineage>
</organism>
<dbReference type="EMBL" id="JACGWJ010000003">
    <property type="protein sequence ID" value="KAL0431508.1"/>
    <property type="molecule type" value="Genomic_DNA"/>
</dbReference>
<dbReference type="PANTHER" id="PTHR35218">
    <property type="entry name" value="RNASE H DOMAIN-CONTAINING PROTEIN"/>
    <property type="match status" value="1"/>
</dbReference>
<dbReference type="SUPFAM" id="SSF56219">
    <property type="entry name" value="DNase I-like"/>
    <property type="match status" value="1"/>
</dbReference>
<feature type="transmembrane region" description="Helical" evidence="1">
    <location>
        <begin position="236"/>
        <end position="255"/>
    </location>
</feature>
<proteinExistence type="predicted"/>
<accession>A0AAW2VQL1</accession>
<dbReference type="InterPro" id="IPR005135">
    <property type="entry name" value="Endo/exonuclease/phosphatase"/>
</dbReference>
<dbReference type="InterPro" id="IPR036691">
    <property type="entry name" value="Endo/exonu/phosph_ase_sf"/>
</dbReference>
<sequence length="321" mass="36928">MTAAANTVGPSRPTLLNLPPSMRILSWNCRGAGRPEFLTAARDLIHRTTPEIFIVLDTRMHEERAHPLIQRLPFTDCIVLSALGFAGGIWVLWNAAVTTVRQMRLGPRTTHLEVEHKTGEDPFILSAVYNHPQPNLQHQVWDELNSISDLINNHKWLLIGDFNCILHPHEKIGGNFYPTRILRFSECMNYCNLLDLGYIGHKFTWTNRQFGKSFICERLDRALANVYWCNAFPKPLLLTLVLAFQTIHPFYLTLAQTRLIELYYTNLLDMRLVGLFMRISFILWLMLGNLKCLICWILDLGLVILILLLRLLDGKNIVLVT</sequence>
<feature type="transmembrane region" description="Helical" evidence="1">
    <location>
        <begin position="74"/>
        <end position="93"/>
    </location>
</feature>
<evidence type="ECO:0000256" key="1">
    <source>
        <dbReference type="SAM" id="Phobius"/>
    </source>
</evidence>
<feature type="transmembrane region" description="Helical" evidence="1">
    <location>
        <begin position="267"/>
        <end position="287"/>
    </location>
</feature>
<reference evidence="3" key="1">
    <citation type="submission" date="2020-06" db="EMBL/GenBank/DDBJ databases">
        <authorList>
            <person name="Li T."/>
            <person name="Hu X."/>
            <person name="Zhang T."/>
            <person name="Song X."/>
            <person name="Zhang H."/>
            <person name="Dai N."/>
            <person name="Sheng W."/>
            <person name="Hou X."/>
            <person name="Wei L."/>
        </authorList>
    </citation>
    <scope>NUCLEOTIDE SEQUENCE</scope>
    <source>
        <strain evidence="3">G02</strain>
        <tissue evidence="3">Leaf</tissue>
    </source>
</reference>
<gene>
    <name evidence="3" type="ORF">Sradi_0776800</name>
</gene>
<reference evidence="3" key="2">
    <citation type="journal article" date="2024" name="Plant">
        <title>Genomic evolution and insights into agronomic trait innovations of Sesamum species.</title>
        <authorList>
            <person name="Miao H."/>
            <person name="Wang L."/>
            <person name="Qu L."/>
            <person name="Liu H."/>
            <person name="Sun Y."/>
            <person name="Le M."/>
            <person name="Wang Q."/>
            <person name="Wei S."/>
            <person name="Zheng Y."/>
            <person name="Lin W."/>
            <person name="Duan Y."/>
            <person name="Cao H."/>
            <person name="Xiong S."/>
            <person name="Wang X."/>
            <person name="Wei L."/>
            <person name="Li C."/>
            <person name="Ma Q."/>
            <person name="Ju M."/>
            <person name="Zhao R."/>
            <person name="Li G."/>
            <person name="Mu C."/>
            <person name="Tian Q."/>
            <person name="Mei H."/>
            <person name="Zhang T."/>
            <person name="Gao T."/>
            <person name="Zhang H."/>
        </authorList>
    </citation>
    <scope>NUCLEOTIDE SEQUENCE</scope>
    <source>
        <strain evidence="3">G02</strain>
    </source>
</reference>